<dbReference type="EMBL" id="HBIV01026999">
    <property type="protein sequence ID" value="CAE0667730.1"/>
    <property type="molecule type" value="Transcribed_RNA"/>
</dbReference>
<name>A0A7S3Z0E4_9EUKA</name>
<accession>A0A7S3Z0E4</accession>
<proteinExistence type="predicted"/>
<sequence>MCVRLFACAYTNVFSSWKPRSERTSSRSFRSKSSAFICPTSTTYVRSLSVSVTFIEGCQSLQGASMNFSIQFFGVIDLVTAFLSTSPIVCDQSFLFLVSSSGWIDGF</sequence>
<gene>
    <name evidence="1" type="ORF">LGLO00237_LOCUS19353</name>
</gene>
<organism evidence="1">
    <name type="scientific">Lotharella globosa</name>
    <dbReference type="NCBI Taxonomy" id="91324"/>
    <lineage>
        <taxon>Eukaryota</taxon>
        <taxon>Sar</taxon>
        <taxon>Rhizaria</taxon>
        <taxon>Cercozoa</taxon>
        <taxon>Chlorarachniophyceae</taxon>
        <taxon>Lotharella</taxon>
    </lineage>
</organism>
<evidence type="ECO:0000313" key="1">
    <source>
        <dbReference type="EMBL" id="CAE0667730.1"/>
    </source>
</evidence>
<dbReference type="AlphaFoldDB" id="A0A7S3Z0E4"/>
<reference evidence="1" key="1">
    <citation type="submission" date="2021-01" db="EMBL/GenBank/DDBJ databases">
        <authorList>
            <person name="Corre E."/>
            <person name="Pelletier E."/>
            <person name="Niang G."/>
            <person name="Scheremetjew M."/>
            <person name="Finn R."/>
            <person name="Kale V."/>
            <person name="Holt S."/>
            <person name="Cochrane G."/>
            <person name="Meng A."/>
            <person name="Brown T."/>
            <person name="Cohen L."/>
        </authorList>
    </citation>
    <scope>NUCLEOTIDE SEQUENCE</scope>
    <source>
        <strain evidence="1">CCCM811</strain>
    </source>
</reference>
<protein>
    <submittedName>
        <fullName evidence="1">Uncharacterized protein</fullName>
    </submittedName>
</protein>